<feature type="signal peptide" evidence="2">
    <location>
        <begin position="1"/>
        <end position="17"/>
    </location>
</feature>
<keyword evidence="2" id="KW-0732">Signal</keyword>
<dbReference type="Gene3D" id="3.40.50.1110">
    <property type="entry name" value="SGNH hydrolase"/>
    <property type="match status" value="1"/>
</dbReference>
<dbReference type="Proteomes" id="UP000237438">
    <property type="component" value="Unassembled WGS sequence"/>
</dbReference>
<dbReference type="PANTHER" id="PTHR45648">
    <property type="entry name" value="GDSL LIPASE/ACYLHYDROLASE FAMILY PROTEIN (AFU_ORTHOLOGUE AFUA_4G14700)"/>
    <property type="match status" value="1"/>
</dbReference>
<dbReference type="STRING" id="225359.A0A2S4PPB3"/>
<dbReference type="GO" id="GO:0016788">
    <property type="term" value="F:hydrolase activity, acting on ester bonds"/>
    <property type="evidence" value="ECO:0007669"/>
    <property type="project" value="InterPro"/>
</dbReference>
<reference evidence="3 4" key="1">
    <citation type="submission" date="2017-10" db="EMBL/GenBank/DDBJ databases">
        <title>Development of genomic resources for the powdery mildew, Erysiphe pulchra.</title>
        <authorList>
            <person name="Wadl P.A."/>
            <person name="Mack B.M."/>
            <person name="Moore G."/>
            <person name="Beltz S.B."/>
        </authorList>
    </citation>
    <scope>NUCLEOTIDE SEQUENCE [LARGE SCALE GENOMIC DNA]</scope>
    <source>
        <strain evidence="3">Cflorida</strain>
    </source>
</reference>
<dbReference type="InterPro" id="IPR001087">
    <property type="entry name" value="GDSL"/>
</dbReference>
<evidence type="ECO:0000256" key="1">
    <source>
        <dbReference type="ARBA" id="ARBA00022801"/>
    </source>
</evidence>
<protein>
    <recommendedName>
        <fullName evidence="5">Carbohydrate esterase family 16 protein</fullName>
    </recommendedName>
</protein>
<dbReference type="SUPFAM" id="SSF52266">
    <property type="entry name" value="SGNH hydrolase"/>
    <property type="match status" value="1"/>
</dbReference>
<proteinExistence type="predicted"/>
<evidence type="ECO:0000313" key="4">
    <source>
        <dbReference type="Proteomes" id="UP000237438"/>
    </source>
</evidence>
<dbReference type="AlphaFoldDB" id="A0A2S4PPB3"/>
<accession>A0A2S4PPB3</accession>
<keyword evidence="1" id="KW-0378">Hydrolase</keyword>
<evidence type="ECO:0000313" key="3">
    <source>
        <dbReference type="EMBL" id="POS83880.1"/>
    </source>
</evidence>
<dbReference type="InterPro" id="IPR036514">
    <property type="entry name" value="SGNH_hydro_sf"/>
</dbReference>
<dbReference type="SMR" id="A0A2S4PPB3"/>
<sequence length="360" mass="39724">MWSHLYAISLTLILCRAASTPPEPDSKTGWIPSFTNLVVFGDSYTDESRLSYFITHKGEAPPTGYLPPSSTSTAGGGVTWARFVSINSGAKLYNYAVAGAVCDNKIISRYVPAINGPFPDVVYEVNAFVADSKYSDPSTKIPFYPDRYENNTVYSIWIGTNDIGVSGFLTDSNLGGSTLETFTTCIFDKFDQIYATGGRYFVIMNLAPLQLSPLYGIPGAGGLSKSSYWADKPDNGTEVSGKMREYTKTVNALFNYRVPYESLVAKRYPGASFAIFDTNSLISDIYYSPNDYLTPPANATDQYFKCEPVFGGACTKKPEGLDHYLWFDELHPSEKTDEVIAGEFTKVVKGTSKYAKYWKS</sequence>
<dbReference type="CDD" id="cd01846">
    <property type="entry name" value="fatty_acyltransferase_like"/>
    <property type="match status" value="1"/>
</dbReference>
<dbReference type="Pfam" id="PF00657">
    <property type="entry name" value="Lipase_GDSL"/>
    <property type="match status" value="1"/>
</dbReference>
<dbReference type="EMBL" id="PEDP01001299">
    <property type="protein sequence ID" value="POS83880.1"/>
    <property type="molecule type" value="Genomic_DNA"/>
</dbReference>
<dbReference type="InterPro" id="IPR051058">
    <property type="entry name" value="GDSL_Est/Lipase"/>
</dbReference>
<dbReference type="PANTHER" id="PTHR45648:SF22">
    <property type="entry name" value="GDSL LIPASE_ACYLHYDROLASE FAMILY PROTEIN (AFU_ORTHOLOGUE AFUA_4G14700)"/>
    <property type="match status" value="1"/>
</dbReference>
<evidence type="ECO:0008006" key="5">
    <source>
        <dbReference type="Google" id="ProtNLM"/>
    </source>
</evidence>
<evidence type="ECO:0000256" key="2">
    <source>
        <dbReference type="SAM" id="SignalP"/>
    </source>
</evidence>
<feature type="chain" id="PRO_5015397719" description="Carbohydrate esterase family 16 protein" evidence="2">
    <location>
        <begin position="18"/>
        <end position="360"/>
    </location>
</feature>
<name>A0A2S4PPB3_9PEZI</name>
<comment type="caution">
    <text evidence="3">The sequence shown here is derived from an EMBL/GenBank/DDBJ whole genome shotgun (WGS) entry which is preliminary data.</text>
</comment>
<keyword evidence="4" id="KW-1185">Reference proteome</keyword>
<dbReference type="OrthoDB" id="1600564at2759"/>
<organism evidence="3 4">
    <name type="scientific">Erysiphe pulchra</name>
    <dbReference type="NCBI Taxonomy" id="225359"/>
    <lineage>
        <taxon>Eukaryota</taxon>
        <taxon>Fungi</taxon>
        <taxon>Dikarya</taxon>
        <taxon>Ascomycota</taxon>
        <taxon>Pezizomycotina</taxon>
        <taxon>Leotiomycetes</taxon>
        <taxon>Erysiphales</taxon>
        <taxon>Erysiphaceae</taxon>
        <taxon>Erysiphe</taxon>
    </lineage>
</organism>
<gene>
    <name evidence="3" type="ORF">EPUL_002939</name>
</gene>